<evidence type="ECO:0000259" key="4">
    <source>
        <dbReference type="PROSITE" id="PS51208"/>
    </source>
</evidence>
<accession>A0A2S9IUR9</accession>
<evidence type="ECO:0000313" key="6">
    <source>
        <dbReference type="Proteomes" id="UP000239434"/>
    </source>
</evidence>
<feature type="domain" description="Autotransporter" evidence="4">
    <location>
        <begin position="1000"/>
        <end position="1287"/>
    </location>
</feature>
<keyword evidence="3" id="KW-0472">Membrane</keyword>
<dbReference type="Pfam" id="PF18883">
    <property type="entry name" value="AC_1"/>
    <property type="match status" value="1"/>
</dbReference>
<dbReference type="Gene3D" id="2.160.20.20">
    <property type="match status" value="1"/>
</dbReference>
<reference evidence="5 6" key="1">
    <citation type="submission" date="2018-02" db="EMBL/GenBank/DDBJ databases">
        <title>The draft genome of Phyllobacterium sp. 1N-3.</title>
        <authorList>
            <person name="Liu L."/>
            <person name="Li L."/>
            <person name="Zhang X."/>
            <person name="Wang T."/>
            <person name="Liang L."/>
        </authorList>
    </citation>
    <scope>NUCLEOTIDE SEQUENCE [LARGE SCALE GENOMIC DNA]</scope>
    <source>
        <strain evidence="5 6">1N-3</strain>
    </source>
</reference>
<dbReference type="NCBIfam" id="TIGR01414">
    <property type="entry name" value="autotrans_barl"/>
    <property type="match status" value="1"/>
</dbReference>
<dbReference type="InterPro" id="IPR043990">
    <property type="entry name" value="AC_1"/>
</dbReference>
<sequence>MTRINLSDPIFLNSDACHNIPKHKPSRQNRYFKLVFLLLGSTAILPALFTTGAQAACGGTAICVTRTTDTGDANVTGSLSWAISQANRGGDQTIAFDPDAFAGKDPRLTLTGTNAQTTRIAAGVTIDGSGVPGLTIDGSNQREIFFVRPDNPGSGSPIDVNIRNLNLANGRAKGGDGGSGINNTGYSSGGGMGAGGALFAGKGSNVTIENVNLAGNRAQGGNAGTSGQNCCTPTGTGGGGLNGGNGEANTGGHGGGGGGLGAGANGANHRGGGPAGGAQGGGNGGNYSGGGGGNNGKGGKGGFGGGGGGGDAGLNPAGGGDGGFGGGGGGAGGIDGVYSKGGNGGFGGGAGGNARGEGSTAGYGGGHSGINAGGGGAGFGGAVFTEDGGSLTYKGKGTLSGGSVSGGNGYFGGNGLGLGSGVFLNGTNSLTVAADEGETITIYDDIVSDAYNGPGFANNADPAGDGVDHGVIHNGKGTLALRGNNTYVGGTTINSGKVNVAADKNLGHASGGVRIDGGVLQFAESFDSNRKITLGKKTGSDNASNRSLMSAAKDSTAENNNIIDTQNNNITLNGVIDGSGPLTKIGTGALTLTAVDTYTGDTNIDQGALKLAGSGSIAQSNRVKADTVFDISGVSGPSSTIRSLAGGKAGQVHLGGKDLILSNANDMFEGVIDGAGGLDVDGGWETLTGANTYAGGTTIGKAAVLQLGNGGNSGSITGDVDNDGTFIFNRSDAYTFEGDISGTGDLHQIGSGKTILTGKNDYSGITTVDIGTLAAGARETFSANSDHIVKQRTVLELAGYDQTVKSLANAGLVDLGGKPGTVLTAREAYTGQDGFVHFNTVLEGDDAPTDLLRVGGGTSGTSNVIITNIDGKGELTQEGIKIIDVDGASDGTFQLVGNYQAKGKQAIGFGAYSYSLEKNGIATPADGDWYLRGTYQPGVALYEAYPQLLLAMNTLPTLKQRVGNRYWSGAGNLMIEQGDGPGIADVPPTPDAAVSAVSGPLVERQAVWGRMEASRGTMRPDTSTSKADYDQTLWKAQAGLDGQLYENQSGVVIASLTGHYATGTADVSSPYGDGKIDTKGYGVGGALTWYGYDGFYLDGQAQATWYKTDLTSSRLESSMASGLKGFGYAVGLETGRRFDLNDNWTLTPQAQLVYSSIDFDDFVDRVPFLANVSLLRGDSLLGRTGLQLDYQHSWQAGNGTTSRISAYGAGNFYYEFLNGTEVSVGSTRKVNFASENDRIWGGIGLGGSYNWSDDRYSLYGEAFARTSLADFGDSYSLGGTLGLRIKW</sequence>
<feature type="region of interest" description="Disordered" evidence="2">
    <location>
        <begin position="261"/>
        <end position="280"/>
    </location>
</feature>
<dbReference type="InterPro" id="IPR036709">
    <property type="entry name" value="Autotransporte_beta_dom_sf"/>
</dbReference>
<dbReference type="Gene3D" id="2.40.128.130">
    <property type="entry name" value="Autotransporter beta-domain"/>
    <property type="match status" value="1"/>
</dbReference>
<dbReference type="SUPFAM" id="SSF51126">
    <property type="entry name" value="Pectin lyase-like"/>
    <property type="match status" value="1"/>
</dbReference>
<gene>
    <name evidence="5" type="ORF">C5748_06690</name>
</gene>
<evidence type="ECO:0000256" key="2">
    <source>
        <dbReference type="SAM" id="MobiDB-lite"/>
    </source>
</evidence>
<dbReference type="PANTHER" id="PTHR35037:SF3">
    <property type="entry name" value="C-TERMINAL REGION OF AIDA-LIKE PROTEIN"/>
    <property type="match status" value="1"/>
</dbReference>
<dbReference type="InterPro" id="IPR011050">
    <property type="entry name" value="Pectin_lyase_fold/virulence"/>
</dbReference>
<dbReference type="InterPro" id="IPR006315">
    <property type="entry name" value="OM_autotransptr_brl_dom"/>
</dbReference>
<evidence type="ECO:0000256" key="3">
    <source>
        <dbReference type="SAM" id="Phobius"/>
    </source>
</evidence>
<evidence type="ECO:0000313" key="5">
    <source>
        <dbReference type="EMBL" id="PRD44274.1"/>
    </source>
</evidence>
<proteinExistence type="predicted"/>
<dbReference type="RefSeq" id="WP_105741160.1">
    <property type="nucleotide sequence ID" value="NZ_PVBR01000004.1"/>
</dbReference>
<dbReference type="Pfam" id="PF03797">
    <property type="entry name" value="Autotransporter"/>
    <property type="match status" value="1"/>
</dbReference>
<dbReference type="Pfam" id="PF12951">
    <property type="entry name" value="PATR"/>
    <property type="match status" value="4"/>
</dbReference>
<organism evidence="5 6">
    <name type="scientific">Phyllobacterium phragmitis</name>
    <dbReference type="NCBI Taxonomy" id="2670329"/>
    <lineage>
        <taxon>Bacteria</taxon>
        <taxon>Pseudomonadati</taxon>
        <taxon>Pseudomonadota</taxon>
        <taxon>Alphaproteobacteria</taxon>
        <taxon>Hyphomicrobiales</taxon>
        <taxon>Phyllobacteriaceae</taxon>
        <taxon>Phyllobacterium</taxon>
    </lineage>
</organism>
<keyword evidence="1" id="KW-0732">Signal</keyword>
<dbReference type="NCBIfam" id="TIGR02601">
    <property type="entry name" value="autotrns_rpt"/>
    <property type="match status" value="3"/>
</dbReference>
<dbReference type="InterPro" id="IPR012332">
    <property type="entry name" value="Autotransporter_pectin_lyase_C"/>
</dbReference>
<comment type="caution">
    <text evidence="5">The sequence shown here is derived from an EMBL/GenBank/DDBJ whole genome shotgun (WGS) entry which is preliminary data.</text>
</comment>
<protein>
    <recommendedName>
        <fullName evidence="4">Autotransporter domain-containing protein</fullName>
    </recommendedName>
</protein>
<evidence type="ECO:0000256" key="1">
    <source>
        <dbReference type="ARBA" id="ARBA00022729"/>
    </source>
</evidence>
<name>A0A2S9IUR9_9HYPH</name>
<dbReference type="CDD" id="cd01344">
    <property type="entry name" value="PL2_Passenger_AT"/>
    <property type="match status" value="1"/>
</dbReference>
<keyword evidence="3" id="KW-1133">Transmembrane helix</keyword>
<dbReference type="EMBL" id="PVBR01000004">
    <property type="protein sequence ID" value="PRD44274.1"/>
    <property type="molecule type" value="Genomic_DNA"/>
</dbReference>
<keyword evidence="3" id="KW-0812">Transmembrane</keyword>
<dbReference type="GO" id="GO:0019867">
    <property type="term" value="C:outer membrane"/>
    <property type="evidence" value="ECO:0007669"/>
    <property type="project" value="InterPro"/>
</dbReference>
<dbReference type="PROSITE" id="PS51208">
    <property type="entry name" value="AUTOTRANSPORTER"/>
    <property type="match status" value="1"/>
</dbReference>
<dbReference type="InterPro" id="IPR051551">
    <property type="entry name" value="Autotransporter_adhesion"/>
</dbReference>
<dbReference type="InterPro" id="IPR005546">
    <property type="entry name" value="Autotransporte_beta"/>
</dbReference>
<dbReference type="Proteomes" id="UP000239434">
    <property type="component" value="Unassembled WGS sequence"/>
</dbReference>
<dbReference type="PANTHER" id="PTHR35037">
    <property type="entry name" value="C-TERMINAL REGION OF AIDA-LIKE PROTEIN"/>
    <property type="match status" value="1"/>
</dbReference>
<dbReference type="SMART" id="SM00869">
    <property type="entry name" value="Autotransporter"/>
    <property type="match status" value="1"/>
</dbReference>
<keyword evidence="6" id="KW-1185">Reference proteome</keyword>
<dbReference type="InterPro" id="IPR013425">
    <property type="entry name" value="Autotrns_rpt"/>
</dbReference>
<feature type="transmembrane region" description="Helical" evidence="3">
    <location>
        <begin position="31"/>
        <end position="49"/>
    </location>
</feature>
<dbReference type="SUPFAM" id="SSF103515">
    <property type="entry name" value="Autotransporter"/>
    <property type="match status" value="1"/>
</dbReference>